<evidence type="ECO:0000313" key="2">
    <source>
        <dbReference type="EMBL" id="GFP40285.1"/>
    </source>
</evidence>
<evidence type="ECO:0000313" key="4">
    <source>
        <dbReference type="Proteomes" id="UP000574717"/>
    </source>
</evidence>
<name>A0A6V8Q6C4_9ACTN</name>
<dbReference type="EMBL" id="BLRU01000118">
    <property type="protein sequence ID" value="GFP19677.1"/>
    <property type="molecule type" value="Genomic_DNA"/>
</dbReference>
<evidence type="ECO:0000313" key="1">
    <source>
        <dbReference type="EMBL" id="GFP19677.1"/>
    </source>
</evidence>
<evidence type="ECO:0000313" key="3">
    <source>
        <dbReference type="Proteomes" id="UP000569018"/>
    </source>
</evidence>
<organism evidence="2 3">
    <name type="scientific">Candidatus Hakubella thermalkaliphila</name>
    <dbReference type="NCBI Taxonomy" id="2754717"/>
    <lineage>
        <taxon>Bacteria</taxon>
        <taxon>Bacillati</taxon>
        <taxon>Actinomycetota</taxon>
        <taxon>Actinomycetota incertae sedis</taxon>
        <taxon>Candidatus Hakubellales</taxon>
        <taxon>Candidatus Hakubellaceae</taxon>
        <taxon>Candidatus Hakubella</taxon>
    </lineage>
</organism>
<dbReference type="EMBL" id="BLSD01000192">
    <property type="protein sequence ID" value="GFP40285.1"/>
    <property type="molecule type" value="Genomic_DNA"/>
</dbReference>
<gene>
    <name evidence="1" type="ORF">HKBW3S03_01182</name>
    <name evidence="2" type="ORF">HKBW3S47_01981</name>
</gene>
<dbReference type="Proteomes" id="UP000569018">
    <property type="component" value="Unassembled WGS sequence"/>
</dbReference>
<reference evidence="3 4" key="1">
    <citation type="journal article" date="2020" name="Front. Microbiol.">
        <title>Single-cell genomics of novel Actinobacteria with the Wood-Ljungdahl pathway discovered in a serpentinizing system.</title>
        <authorList>
            <person name="Merino N."/>
            <person name="Kawai M."/>
            <person name="Boyd E.S."/>
            <person name="Colman D.R."/>
            <person name="McGlynn S.E."/>
            <person name="Nealson K.H."/>
            <person name="Kurokawa K."/>
            <person name="Hongoh Y."/>
        </authorList>
    </citation>
    <scope>NUCLEOTIDE SEQUENCE [LARGE SCALE GENOMIC DNA]</scope>
    <source>
        <strain evidence="1 4">S03</strain>
        <strain evidence="2 3">S47</strain>
    </source>
</reference>
<sequence length="42" mass="4640">CGPKKYPKKRGSAELGLVITDEELEEGLSILEKGLRDLEEVP</sequence>
<dbReference type="Proteomes" id="UP000574717">
    <property type="component" value="Unassembled WGS sequence"/>
</dbReference>
<comment type="caution">
    <text evidence="2">The sequence shown here is derived from an EMBL/GenBank/DDBJ whole genome shotgun (WGS) entry which is preliminary data.</text>
</comment>
<dbReference type="AlphaFoldDB" id="A0A6V8Q6C4"/>
<feature type="non-terminal residue" evidence="2">
    <location>
        <position position="1"/>
    </location>
</feature>
<protein>
    <submittedName>
        <fullName evidence="2">Uncharacterized protein</fullName>
    </submittedName>
</protein>
<proteinExistence type="predicted"/>
<accession>A0A6V8Q6C4</accession>